<dbReference type="Proteomes" id="UP000025227">
    <property type="component" value="Unplaced"/>
</dbReference>
<sequence length="160" mass="17441">MISEDDWSTLMNKPQRDDRGKPLVLDQHQLEHVISDQLGILEEYRSMLAELRHEIIGEESILSGNGQDCLEELKTVVQNEASKLQELIASGIGHVHNAVTDATGKPSPPGTSEDAIDKAGDDSGGEGEGTEVLQLKLDPPEEAEVIQQNAEFMENVAVDD</sequence>
<evidence type="ECO:0000313" key="3">
    <source>
        <dbReference type="WBParaSite" id="HCON_00030530-00001"/>
    </source>
</evidence>
<protein>
    <submittedName>
        <fullName evidence="3">Charged multivesicular body protein 7</fullName>
    </submittedName>
</protein>
<dbReference type="AlphaFoldDB" id="A0A7I4Y100"/>
<keyword evidence="2" id="KW-1185">Reference proteome</keyword>
<name>A0A7I4Y100_HAECO</name>
<feature type="region of interest" description="Disordered" evidence="1">
    <location>
        <begin position="1"/>
        <end position="21"/>
    </location>
</feature>
<accession>A0A7I4Y100</accession>
<reference evidence="3" key="1">
    <citation type="submission" date="2020-12" db="UniProtKB">
        <authorList>
            <consortium name="WormBaseParasite"/>
        </authorList>
    </citation>
    <scope>IDENTIFICATION</scope>
    <source>
        <strain evidence="3">MHco3</strain>
    </source>
</reference>
<evidence type="ECO:0000256" key="1">
    <source>
        <dbReference type="SAM" id="MobiDB-lite"/>
    </source>
</evidence>
<dbReference type="OrthoDB" id="5869484at2759"/>
<organism evidence="2 3">
    <name type="scientific">Haemonchus contortus</name>
    <name type="common">Barber pole worm</name>
    <dbReference type="NCBI Taxonomy" id="6289"/>
    <lineage>
        <taxon>Eukaryota</taxon>
        <taxon>Metazoa</taxon>
        <taxon>Ecdysozoa</taxon>
        <taxon>Nematoda</taxon>
        <taxon>Chromadorea</taxon>
        <taxon>Rhabditida</taxon>
        <taxon>Rhabditina</taxon>
        <taxon>Rhabditomorpha</taxon>
        <taxon>Strongyloidea</taxon>
        <taxon>Trichostrongylidae</taxon>
        <taxon>Haemonchus</taxon>
    </lineage>
</organism>
<proteinExistence type="predicted"/>
<evidence type="ECO:0000313" key="2">
    <source>
        <dbReference type="Proteomes" id="UP000025227"/>
    </source>
</evidence>
<feature type="region of interest" description="Disordered" evidence="1">
    <location>
        <begin position="98"/>
        <end position="131"/>
    </location>
</feature>
<dbReference type="WBParaSite" id="HCON_00030530-00001">
    <property type="protein sequence ID" value="HCON_00030530-00001"/>
    <property type="gene ID" value="HCON_00030530"/>
</dbReference>